<dbReference type="PANTHER" id="PTHR45870">
    <property type="entry name" value="TUBULIN MONOGLYCYLASE TTLL3"/>
    <property type="match status" value="1"/>
</dbReference>
<accession>A0A8S1R200</accession>
<keyword evidence="2" id="KW-0963">Cytoplasm</keyword>
<dbReference type="PROSITE" id="PS51221">
    <property type="entry name" value="TTL"/>
    <property type="match status" value="1"/>
</dbReference>
<dbReference type="Proteomes" id="UP000692954">
    <property type="component" value="Unassembled WGS sequence"/>
</dbReference>
<dbReference type="EMBL" id="CAJJDN010000132">
    <property type="protein sequence ID" value="CAD8121383.1"/>
    <property type="molecule type" value="Genomic_DNA"/>
</dbReference>
<evidence type="ECO:0000256" key="5">
    <source>
        <dbReference type="ARBA" id="ARBA00022840"/>
    </source>
</evidence>
<protein>
    <recommendedName>
        <fullName evidence="8">Tubulin-tyrosine ligase family protein</fullName>
    </recommendedName>
</protein>
<name>A0A8S1R200_9CILI</name>
<keyword evidence="4" id="KW-0547">Nucleotide-binding</keyword>
<dbReference type="GO" id="GO:0070736">
    <property type="term" value="F:protein-glycine ligase activity, initiating"/>
    <property type="evidence" value="ECO:0007669"/>
    <property type="project" value="TreeGrafter"/>
</dbReference>
<dbReference type="GO" id="GO:0005737">
    <property type="term" value="C:cytoplasm"/>
    <property type="evidence" value="ECO:0007669"/>
    <property type="project" value="UniProtKB-SubCell"/>
</dbReference>
<sequence length="1010" mass="121588">MKQQIIPKPKITTQLPILPEIKRQSKDSLGTPLKLMKPAVQNLLSQSRLSRQSCSIETTISQESQRKQSQTKKANMESLVKNKTYFNHRSLMNDYLKRQNISIATKLFCFNSQDEYIRRCLQRHGWLETSCNSQIFDLKWVYTENPDDFKTLLDGQFYNHFSNTKELTTKSCLLANFKNQYEYGYDTSTFFPRAYDLGNAIDREDFLKEYERTAVTIILKKAIATLKMKRKTEMKKMKVKILEEWKIKNENQKIRRIDIKRTVKRKYKNIYTGQELEDSKQPSDIKFDCSIISEVLSRLSDMKRQLKDGFYDDKNFELSHQYISKTRLNLIAYSQIQKFDKGSNPSQFMIRKLYRYHLFFKKYDQAYKVDGINNIWIIKPGGCARGQGIYLEKDITEAISSGLQMQARLVQKYIERPLLYKGFKFDLRQWVLVRSFQPLQAYVFSHCYMRMCSQPYDVKDTKNLLKHLTNFSLNKSEFKNQNDSIYSSDFMQQWLPVDWQKIVRPQCNDLMIKTLKILQDQFEGESKYCFELYGFDIMLDQYCKPWLLEVNLSPACAERADWLHEMLDSMAESMFNIIFGDQFHKPKQYYYQLLIDEENNYNNNNNQQNDAQFELWGQKCNIKREKIIDKRYIESLAALIIQKFYRMFKAKKIKWFLRDTKYAIIIQKYTRRMLAKLQRIRLKKYYSATKLQTIIRTFLAKKRRYHLKRAKMATKIQCRFRSNQAKMIMNQLKKELAFLYLEQLIVIKISKKIANGLKYKLFQYKKIQRWWKFLYKKRIQQSAKINSLFKCFIQKKTYKKLLKNHRSAIIIQKNYKKYKAIKLRKRLEKEQSTLFLQSLFRIKLAKRQKKLLIIQDGLNKFLKAYGRHKQRLAMVNIRNKGLSRVKAIMKIQSYRLVIKSKRYVRRLKRLKKFIKLQAFIKGFLQRKRYRRLIKRKRAIKLIIKCIRRYIFKKKIKRRLQLKKGRGLTLNSQQQSKTNTIQTISTRNQQLTQQFQNKNAKKQTIQIQKKK</sequence>
<evidence type="ECO:0000313" key="7">
    <source>
        <dbReference type="Proteomes" id="UP000692954"/>
    </source>
</evidence>
<dbReference type="PROSITE" id="PS50096">
    <property type="entry name" value="IQ"/>
    <property type="match status" value="2"/>
</dbReference>
<evidence type="ECO:0000256" key="4">
    <source>
        <dbReference type="ARBA" id="ARBA00022741"/>
    </source>
</evidence>
<evidence type="ECO:0000256" key="3">
    <source>
        <dbReference type="ARBA" id="ARBA00022598"/>
    </source>
</evidence>
<dbReference type="InterPro" id="IPR004344">
    <property type="entry name" value="TTL/TTLL_fam"/>
</dbReference>
<dbReference type="Pfam" id="PF03133">
    <property type="entry name" value="TTL"/>
    <property type="match status" value="1"/>
</dbReference>
<keyword evidence="7" id="KW-1185">Reference proteome</keyword>
<proteinExistence type="predicted"/>
<dbReference type="InterPro" id="IPR000048">
    <property type="entry name" value="IQ_motif_EF-hand-BS"/>
</dbReference>
<dbReference type="Pfam" id="PF00612">
    <property type="entry name" value="IQ"/>
    <property type="match status" value="2"/>
</dbReference>
<evidence type="ECO:0008006" key="8">
    <source>
        <dbReference type="Google" id="ProtNLM"/>
    </source>
</evidence>
<organism evidence="6 7">
    <name type="scientific">Paramecium sonneborni</name>
    <dbReference type="NCBI Taxonomy" id="65129"/>
    <lineage>
        <taxon>Eukaryota</taxon>
        <taxon>Sar</taxon>
        <taxon>Alveolata</taxon>
        <taxon>Ciliophora</taxon>
        <taxon>Intramacronucleata</taxon>
        <taxon>Oligohymenophorea</taxon>
        <taxon>Peniculida</taxon>
        <taxon>Parameciidae</taxon>
        <taxon>Paramecium</taxon>
    </lineage>
</organism>
<evidence type="ECO:0000256" key="2">
    <source>
        <dbReference type="ARBA" id="ARBA00022490"/>
    </source>
</evidence>
<reference evidence="6" key="1">
    <citation type="submission" date="2021-01" db="EMBL/GenBank/DDBJ databases">
        <authorList>
            <consortium name="Genoscope - CEA"/>
            <person name="William W."/>
        </authorList>
    </citation>
    <scope>NUCLEOTIDE SEQUENCE</scope>
</reference>
<keyword evidence="3" id="KW-0436">Ligase</keyword>
<dbReference type="OrthoDB" id="202825at2759"/>
<dbReference type="PANTHER" id="PTHR45870:SF2">
    <property type="entry name" value="TUBULIN MONOGLYCYLASE TTLL3"/>
    <property type="match status" value="1"/>
</dbReference>
<gene>
    <name evidence="6" type="ORF">PSON_ATCC_30995.1.T1320034</name>
</gene>
<comment type="subcellular location">
    <subcellularLocation>
        <location evidence="1">Cytoplasm</location>
    </subcellularLocation>
</comment>
<dbReference type="AlphaFoldDB" id="A0A8S1R200"/>
<keyword evidence="5" id="KW-0067">ATP-binding</keyword>
<dbReference type="InterPro" id="IPR051437">
    <property type="entry name" value="TTLL_monoglycylase"/>
</dbReference>
<dbReference type="SMART" id="SM00015">
    <property type="entry name" value="IQ"/>
    <property type="match status" value="6"/>
</dbReference>
<dbReference type="GO" id="GO:0005524">
    <property type="term" value="F:ATP binding"/>
    <property type="evidence" value="ECO:0007669"/>
    <property type="project" value="UniProtKB-KW"/>
</dbReference>
<evidence type="ECO:0000313" key="6">
    <source>
        <dbReference type="EMBL" id="CAD8121383.1"/>
    </source>
</evidence>
<evidence type="ECO:0000256" key="1">
    <source>
        <dbReference type="ARBA" id="ARBA00004496"/>
    </source>
</evidence>
<comment type="caution">
    <text evidence="6">The sequence shown here is derived from an EMBL/GenBank/DDBJ whole genome shotgun (WGS) entry which is preliminary data.</text>
</comment>
<dbReference type="GO" id="GO:0015630">
    <property type="term" value="C:microtubule cytoskeleton"/>
    <property type="evidence" value="ECO:0007669"/>
    <property type="project" value="TreeGrafter"/>
</dbReference>